<dbReference type="InterPro" id="IPR003959">
    <property type="entry name" value="ATPase_AAA_core"/>
</dbReference>
<dbReference type="Gene3D" id="3.40.50.300">
    <property type="entry name" value="P-loop containing nucleotide triphosphate hydrolases"/>
    <property type="match status" value="1"/>
</dbReference>
<dbReference type="InterPro" id="IPR027417">
    <property type="entry name" value="P-loop_NTPase"/>
</dbReference>
<evidence type="ECO:0000313" key="2">
    <source>
        <dbReference type="EMBL" id="NYK11988.1"/>
    </source>
</evidence>
<name>A0A853DTI3_9MICO</name>
<dbReference type="SUPFAM" id="SSF52540">
    <property type="entry name" value="P-loop containing nucleoside triphosphate hydrolases"/>
    <property type="match status" value="1"/>
</dbReference>
<dbReference type="InterPro" id="IPR003593">
    <property type="entry name" value="AAA+_ATPase"/>
</dbReference>
<proteinExistence type="predicted"/>
<dbReference type="EMBL" id="JACCHJ010000001">
    <property type="protein sequence ID" value="NYK11988.1"/>
    <property type="molecule type" value="Genomic_DNA"/>
</dbReference>
<dbReference type="RefSeq" id="WP_179702279.1">
    <property type="nucleotide sequence ID" value="NZ_BAAAHA010000002.1"/>
</dbReference>
<sequence length="514" mass="56847">MTDWNDWFEFRTQFLVGYVDPQGERHHLGSVKIAKLDHSYSNIRGGETPLESEFSRLGAGYVSLGQDEAFYTNLVDRLGRPKAKGVLRALQDLALNDSLFREVRTARVVSESLLRFVSPVTVTGAYRAIIFGELQRRAYDLTFIKPSLNPYGQPLRLDFQVLPDSKPPTNIHVLVGRNGSGKTTLLQSMTRSLLGAPFARPEDGSFQSGAEHTSFANIIYIGFSAFDAVEIPVRASPTAYLAPYAYIGLQRLKSEDDANSTSESREKEDPAAAKVTIAANDLGNQFAASAWSVVTGKSLELWRSALDVLQSDPNFASADVIALADSERISDGAIYRAGAKQLYEKRLSSGHKIILLTITRLVQTLADRSLVVMDEPEGHLHPPLLSAFVRALSQLLKKRNGLAIIATHSPVILQEVPKESVYLITRKNDVVTARRPSRETFAENVGVLTHSVFGLEVVGSGFSQMLLQEALEDQSYENILERFEQKVGLEGRALLQSWLASRDLDEIKRLVAED</sequence>
<evidence type="ECO:0000313" key="3">
    <source>
        <dbReference type="Proteomes" id="UP000521075"/>
    </source>
</evidence>
<dbReference type="Proteomes" id="UP000521075">
    <property type="component" value="Unassembled WGS sequence"/>
</dbReference>
<dbReference type="Pfam" id="PF13304">
    <property type="entry name" value="AAA_21"/>
    <property type="match status" value="1"/>
</dbReference>
<dbReference type="GO" id="GO:0016887">
    <property type="term" value="F:ATP hydrolysis activity"/>
    <property type="evidence" value="ECO:0007669"/>
    <property type="project" value="InterPro"/>
</dbReference>
<organism evidence="2 3">
    <name type="scientific">Leifsonia naganoensis</name>
    <dbReference type="NCBI Taxonomy" id="150025"/>
    <lineage>
        <taxon>Bacteria</taxon>
        <taxon>Bacillati</taxon>
        <taxon>Actinomycetota</taxon>
        <taxon>Actinomycetes</taxon>
        <taxon>Micrococcales</taxon>
        <taxon>Microbacteriaceae</taxon>
        <taxon>Leifsonia</taxon>
    </lineage>
</organism>
<reference evidence="2 3" key="1">
    <citation type="submission" date="2020-07" db="EMBL/GenBank/DDBJ databases">
        <title>Sequencing the genomes of 1000 actinobacteria strains.</title>
        <authorList>
            <person name="Klenk H.-P."/>
        </authorList>
    </citation>
    <scope>NUCLEOTIDE SEQUENCE [LARGE SCALE GENOMIC DNA]</scope>
    <source>
        <strain evidence="2 3">DSM 15166</strain>
    </source>
</reference>
<dbReference type="AlphaFoldDB" id="A0A853DTI3"/>
<protein>
    <submittedName>
        <fullName evidence="2">Putative ATPase</fullName>
    </submittedName>
</protein>
<gene>
    <name evidence="2" type="ORF">HNR14_003869</name>
</gene>
<evidence type="ECO:0000259" key="1">
    <source>
        <dbReference type="SMART" id="SM00382"/>
    </source>
</evidence>
<dbReference type="GO" id="GO:0005524">
    <property type="term" value="F:ATP binding"/>
    <property type="evidence" value="ECO:0007669"/>
    <property type="project" value="InterPro"/>
</dbReference>
<keyword evidence="3" id="KW-1185">Reference proteome</keyword>
<dbReference type="PANTHER" id="PTHR43581:SF2">
    <property type="entry name" value="EXCINUCLEASE ATPASE SUBUNIT"/>
    <property type="match status" value="1"/>
</dbReference>
<feature type="domain" description="AAA+ ATPase" evidence="1">
    <location>
        <begin position="168"/>
        <end position="446"/>
    </location>
</feature>
<accession>A0A853DTI3</accession>
<dbReference type="InterPro" id="IPR051396">
    <property type="entry name" value="Bact_Antivir_Def_Nuclease"/>
</dbReference>
<dbReference type="PANTHER" id="PTHR43581">
    <property type="entry name" value="ATP/GTP PHOSPHATASE"/>
    <property type="match status" value="1"/>
</dbReference>
<dbReference type="SMART" id="SM00382">
    <property type="entry name" value="AAA"/>
    <property type="match status" value="1"/>
</dbReference>
<comment type="caution">
    <text evidence="2">The sequence shown here is derived from an EMBL/GenBank/DDBJ whole genome shotgun (WGS) entry which is preliminary data.</text>
</comment>